<accession>A0A9P5Q0V6</accession>
<dbReference type="Gene3D" id="2.80.10.50">
    <property type="match status" value="1"/>
</dbReference>
<sequence length="295" mass="32250">MKHAIYHIKSAANPSQVLDVSGQNRRSVLAYSFHGGQNQQWEVMPNGAGFAIRSVLNGAFISLDIDNDKKIREVVVTAFPIIWNISSAEGTSQHRIYWADSSLAFTFKNPNSALELSMYRSNSQDILWQFSECSPAPSEVPPAIVPLKPNVKPVAPSVGRDYIEDSTASSANYVVAGILLPDIPGAPDIYSKYIIKARYRPDDEQPSTIMALSVNSDIAVPRFRSKGVTESPSQSLLKLTFKEWRDVSGFAEFSGMIGAGQFFIITDQEVVISGPIEGGPAISQRFVGTGTWTMS</sequence>
<dbReference type="AlphaFoldDB" id="A0A9P5Q0V6"/>
<evidence type="ECO:0000313" key="3">
    <source>
        <dbReference type="Proteomes" id="UP000772434"/>
    </source>
</evidence>
<protein>
    <recommendedName>
        <fullName evidence="1">Ricin B lectin domain-containing protein</fullName>
    </recommendedName>
</protein>
<keyword evidence="3" id="KW-1185">Reference proteome</keyword>
<reference evidence="2" key="1">
    <citation type="submission" date="2020-11" db="EMBL/GenBank/DDBJ databases">
        <authorList>
            <consortium name="DOE Joint Genome Institute"/>
            <person name="Ahrendt S."/>
            <person name="Riley R."/>
            <person name="Andreopoulos W."/>
            <person name="Labutti K."/>
            <person name="Pangilinan J."/>
            <person name="Ruiz-Duenas F.J."/>
            <person name="Barrasa J.M."/>
            <person name="Sanchez-Garcia M."/>
            <person name="Camarero S."/>
            <person name="Miyauchi S."/>
            <person name="Serrano A."/>
            <person name="Linde D."/>
            <person name="Babiker R."/>
            <person name="Drula E."/>
            <person name="Ayuso-Fernandez I."/>
            <person name="Pacheco R."/>
            <person name="Padilla G."/>
            <person name="Ferreira P."/>
            <person name="Barriuso J."/>
            <person name="Kellner H."/>
            <person name="Castanera R."/>
            <person name="Alfaro M."/>
            <person name="Ramirez L."/>
            <person name="Pisabarro A.G."/>
            <person name="Kuo A."/>
            <person name="Tritt A."/>
            <person name="Lipzen A."/>
            <person name="He G."/>
            <person name="Yan M."/>
            <person name="Ng V."/>
            <person name="Cullen D."/>
            <person name="Martin F."/>
            <person name="Rosso M.-N."/>
            <person name="Henrissat B."/>
            <person name="Hibbett D."/>
            <person name="Martinez A.T."/>
            <person name="Grigoriev I.V."/>
        </authorList>
    </citation>
    <scope>NUCLEOTIDE SEQUENCE</scope>
    <source>
        <strain evidence="2">AH 40177</strain>
    </source>
</reference>
<dbReference type="EMBL" id="JADNRY010000023">
    <property type="protein sequence ID" value="KAF9072622.1"/>
    <property type="molecule type" value="Genomic_DNA"/>
</dbReference>
<dbReference type="Pfam" id="PF14200">
    <property type="entry name" value="RicinB_lectin_2"/>
    <property type="match status" value="1"/>
</dbReference>
<dbReference type="SUPFAM" id="SSF50370">
    <property type="entry name" value="Ricin B-like lectins"/>
    <property type="match status" value="1"/>
</dbReference>
<evidence type="ECO:0000313" key="2">
    <source>
        <dbReference type="EMBL" id="KAF9072622.1"/>
    </source>
</evidence>
<dbReference type="InterPro" id="IPR000772">
    <property type="entry name" value="Ricin_B_lectin"/>
</dbReference>
<dbReference type="Proteomes" id="UP000772434">
    <property type="component" value="Unassembled WGS sequence"/>
</dbReference>
<feature type="domain" description="Ricin B lectin" evidence="1">
    <location>
        <begin position="5"/>
        <end position="66"/>
    </location>
</feature>
<dbReference type="InterPro" id="IPR035992">
    <property type="entry name" value="Ricin_B-like_lectins"/>
</dbReference>
<organism evidence="2 3">
    <name type="scientific">Rhodocollybia butyracea</name>
    <dbReference type="NCBI Taxonomy" id="206335"/>
    <lineage>
        <taxon>Eukaryota</taxon>
        <taxon>Fungi</taxon>
        <taxon>Dikarya</taxon>
        <taxon>Basidiomycota</taxon>
        <taxon>Agaricomycotina</taxon>
        <taxon>Agaricomycetes</taxon>
        <taxon>Agaricomycetidae</taxon>
        <taxon>Agaricales</taxon>
        <taxon>Marasmiineae</taxon>
        <taxon>Omphalotaceae</taxon>
        <taxon>Rhodocollybia</taxon>
    </lineage>
</organism>
<proteinExistence type="predicted"/>
<name>A0A9P5Q0V6_9AGAR</name>
<comment type="caution">
    <text evidence="2">The sequence shown here is derived from an EMBL/GenBank/DDBJ whole genome shotgun (WGS) entry which is preliminary data.</text>
</comment>
<gene>
    <name evidence="2" type="ORF">BDP27DRAFT_1320294</name>
</gene>
<evidence type="ECO:0000259" key="1">
    <source>
        <dbReference type="Pfam" id="PF14200"/>
    </source>
</evidence>
<dbReference type="OrthoDB" id="3228793at2759"/>